<protein>
    <submittedName>
        <fullName evidence="2">Uncharacterized protein</fullName>
    </submittedName>
</protein>
<sequence length="91" mass="10548">MRQLVTEDVNTVNGAQNTDPDRRGRDNLTVKLLMLFQPLGVAFRRNKDPSFVHPREGKQCRTYQHIQQNGIQNQHPDPFQHQIDRNGIDDA</sequence>
<dbReference type="EMBL" id="VSSQ01116703">
    <property type="protein sequence ID" value="MPN51511.1"/>
    <property type="molecule type" value="Genomic_DNA"/>
</dbReference>
<feature type="region of interest" description="Disordered" evidence="1">
    <location>
        <begin position="1"/>
        <end position="25"/>
    </location>
</feature>
<feature type="region of interest" description="Disordered" evidence="1">
    <location>
        <begin position="70"/>
        <end position="91"/>
    </location>
</feature>
<reference evidence="2" key="1">
    <citation type="submission" date="2019-08" db="EMBL/GenBank/DDBJ databases">
        <authorList>
            <person name="Kucharzyk K."/>
            <person name="Murdoch R.W."/>
            <person name="Higgins S."/>
            <person name="Loffler F."/>
        </authorList>
    </citation>
    <scope>NUCLEOTIDE SEQUENCE</scope>
</reference>
<feature type="compositionally biased region" description="Polar residues" evidence="1">
    <location>
        <begin position="8"/>
        <end position="18"/>
    </location>
</feature>
<comment type="caution">
    <text evidence="2">The sequence shown here is derived from an EMBL/GenBank/DDBJ whole genome shotgun (WGS) entry which is preliminary data.</text>
</comment>
<accession>A0A645IJP7</accession>
<evidence type="ECO:0000313" key="2">
    <source>
        <dbReference type="EMBL" id="MPN51511.1"/>
    </source>
</evidence>
<dbReference type="AlphaFoldDB" id="A0A645IJP7"/>
<proteinExistence type="predicted"/>
<feature type="compositionally biased region" description="Basic and acidic residues" evidence="1">
    <location>
        <begin position="82"/>
        <end position="91"/>
    </location>
</feature>
<gene>
    <name evidence="2" type="ORF">SDC9_199159</name>
</gene>
<organism evidence="2">
    <name type="scientific">bioreactor metagenome</name>
    <dbReference type="NCBI Taxonomy" id="1076179"/>
    <lineage>
        <taxon>unclassified sequences</taxon>
        <taxon>metagenomes</taxon>
        <taxon>ecological metagenomes</taxon>
    </lineage>
</organism>
<name>A0A645IJP7_9ZZZZ</name>
<evidence type="ECO:0000256" key="1">
    <source>
        <dbReference type="SAM" id="MobiDB-lite"/>
    </source>
</evidence>